<evidence type="ECO:0000313" key="8">
    <source>
        <dbReference type="EMBL" id="KAK9684601.1"/>
    </source>
</evidence>
<dbReference type="Proteomes" id="UP001443914">
    <property type="component" value="Unassembled WGS sequence"/>
</dbReference>
<dbReference type="InterPro" id="IPR011016">
    <property type="entry name" value="Znf_RING-CH"/>
</dbReference>
<feature type="domain" description="RING-type" evidence="7">
    <location>
        <begin position="120"/>
        <end position="163"/>
    </location>
</feature>
<evidence type="ECO:0000256" key="2">
    <source>
        <dbReference type="ARBA" id="ARBA00012483"/>
    </source>
</evidence>
<sequence length="173" mass="19838">MILTSNYNNDNNDVILIKNNQPRIINQSTTLPFDLINESTWHNLDFCLQHCLNLDKHVRQQVIHKLATYVTSYPKPASLVVSINQVVVYDAVLYDESDEDNAALKMTRVEELEFSKECCCSICLVNWTEQKNGTVTCMPCNHAFHDQCIVTWLKVSPTCPVCRFDLGQLLELE</sequence>
<dbReference type="AlphaFoldDB" id="A0AAW1I524"/>
<protein>
    <recommendedName>
        <fullName evidence="2">RING-type E3 ubiquitin transferase</fullName>
        <ecNumber evidence="2">2.3.2.27</ecNumber>
    </recommendedName>
</protein>
<dbReference type="GO" id="GO:0016567">
    <property type="term" value="P:protein ubiquitination"/>
    <property type="evidence" value="ECO:0007669"/>
    <property type="project" value="TreeGrafter"/>
</dbReference>
<dbReference type="InterPro" id="IPR013083">
    <property type="entry name" value="Znf_RING/FYVE/PHD"/>
</dbReference>
<dbReference type="SMART" id="SM00184">
    <property type="entry name" value="RING"/>
    <property type="match status" value="1"/>
</dbReference>
<proteinExistence type="predicted"/>
<evidence type="ECO:0000259" key="7">
    <source>
        <dbReference type="PROSITE" id="PS50089"/>
    </source>
</evidence>
<keyword evidence="5" id="KW-0862">Zinc</keyword>
<comment type="caution">
    <text evidence="8">The sequence shown here is derived from an EMBL/GenBank/DDBJ whole genome shotgun (WGS) entry which is preliminary data.</text>
</comment>
<evidence type="ECO:0000256" key="1">
    <source>
        <dbReference type="ARBA" id="ARBA00000900"/>
    </source>
</evidence>
<evidence type="ECO:0000256" key="3">
    <source>
        <dbReference type="ARBA" id="ARBA00022723"/>
    </source>
</evidence>
<organism evidence="8 9">
    <name type="scientific">Saponaria officinalis</name>
    <name type="common">Common soapwort</name>
    <name type="synonym">Lychnis saponaria</name>
    <dbReference type="NCBI Taxonomy" id="3572"/>
    <lineage>
        <taxon>Eukaryota</taxon>
        <taxon>Viridiplantae</taxon>
        <taxon>Streptophyta</taxon>
        <taxon>Embryophyta</taxon>
        <taxon>Tracheophyta</taxon>
        <taxon>Spermatophyta</taxon>
        <taxon>Magnoliopsida</taxon>
        <taxon>eudicotyledons</taxon>
        <taxon>Gunneridae</taxon>
        <taxon>Pentapetalae</taxon>
        <taxon>Caryophyllales</taxon>
        <taxon>Caryophyllaceae</taxon>
        <taxon>Caryophylleae</taxon>
        <taxon>Saponaria</taxon>
    </lineage>
</organism>
<dbReference type="Gene3D" id="3.30.40.10">
    <property type="entry name" value="Zinc/RING finger domain, C3HC4 (zinc finger)"/>
    <property type="match status" value="1"/>
</dbReference>
<dbReference type="InterPro" id="IPR001841">
    <property type="entry name" value="Znf_RING"/>
</dbReference>
<dbReference type="PANTHER" id="PTHR15710:SF243">
    <property type="entry name" value="E3 UBIQUITIN-PROTEIN LIGASE PRAJA-2 ISOFORM X1"/>
    <property type="match status" value="1"/>
</dbReference>
<dbReference type="SMART" id="SM00744">
    <property type="entry name" value="RINGv"/>
    <property type="match status" value="1"/>
</dbReference>
<dbReference type="GO" id="GO:0005737">
    <property type="term" value="C:cytoplasm"/>
    <property type="evidence" value="ECO:0007669"/>
    <property type="project" value="TreeGrafter"/>
</dbReference>
<dbReference type="EMBL" id="JBDFQZ010000010">
    <property type="protein sequence ID" value="KAK9684601.1"/>
    <property type="molecule type" value="Genomic_DNA"/>
</dbReference>
<gene>
    <name evidence="8" type="ORF">RND81_10G220000</name>
</gene>
<dbReference type="GO" id="GO:0008270">
    <property type="term" value="F:zinc ion binding"/>
    <property type="evidence" value="ECO:0007669"/>
    <property type="project" value="UniProtKB-KW"/>
</dbReference>
<dbReference type="GO" id="GO:0061630">
    <property type="term" value="F:ubiquitin protein ligase activity"/>
    <property type="evidence" value="ECO:0007669"/>
    <property type="project" value="UniProtKB-EC"/>
</dbReference>
<accession>A0AAW1I524</accession>
<dbReference type="PROSITE" id="PS50089">
    <property type="entry name" value="ZF_RING_2"/>
    <property type="match status" value="1"/>
</dbReference>
<dbReference type="Pfam" id="PF13639">
    <property type="entry name" value="zf-RING_2"/>
    <property type="match status" value="1"/>
</dbReference>
<evidence type="ECO:0000256" key="4">
    <source>
        <dbReference type="ARBA" id="ARBA00022771"/>
    </source>
</evidence>
<evidence type="ECO:0000256" key="6">
    <source>
        <dbReference type="PROSITE-ProRule" id="PRU00175"/>
    </source>
</evidence>
<comment type="catalytic activity">
    <reaction evidence="1">
        <text>S-ubiquitinyl-[E2 ubiquitin-conjugating enzyme]-L-cysteine + [acceptor protein]-L-lysine = [E2 ubiquitin-conjugating enzyme]-L-cysteine + N(6)-ubiquitinyl-[acceptor protein]-L-lysine.</text>
        <dbReference type="EC" id="2.3.2.27"/>
    </reaction>
</comment>
<dbReference type="SUPFAM" id="SSF57850">
    <property type="entry name" value="RING/U-box"/>
    <property type="match status" value="1"/>
</dbReference>
<keyword evidence="3" id="KW-0479">Metal-binding</keyword>
<dbReference type="PANTHER" id="PTHR15710">
    <property type="entry name" value="E3 UBIQUITIN-PROTEIN LIGASE PRAJA"/>
    <property type="match status" value="1"/>
</dbReference>
<evidence type="ECO:0000256" key="5">
    <source>
        <dbReference type="ARBA" id="ARBA00022833"/>
    </source>
</evidence>
<keyword evidence="4 6" id="KW-0863">Zinc-finger</keyword>
<dbReference type="EC" id="2.3.2.27" evidence="2"/>
<reference evidence="8" key="1">
    <citation type="submission" date="2024-03" db="EMBL/GenBank/DDBJ databases">
        <title>WGS assembly of Saponaria officinalis var. Norfolk2.</title>
        <authorList>
            <person name="Jenkins J."/>
            <person name="Shu S."/>
            <person name="Grimwood J."/>
            <person name="Barry K."/>
            <person name="Goodstein D."/>
            <person name="Schmutz J."/>
            <person name="Leebens-Mack J."/>
            <person name="Osbourn A."/>
        </authorList>
    </citation>
    <scope>NUCLEOTIDE SEQUENCE [LARGE SCALE GENOMIC DNA]</scope>
    <source>
        <strain evidence="8">JIC</strain>
    </source>
</reference>
<name>A0AAW1I524_SAPOF</name>
<keyword evidence="9" id="KW-1185">Reference proteome</keyword>
<evidence type="ECO:0000313" key="9">
    <source>
        <dbReference type="Proteomes" id="UP001443914"/>
    </source>
</evidence>